<protein>
    <submittedName>
        <fullName evidence="1">Uncharacterized protein</fullName>
    </submittedName>
</protein>
<dbReference type="SUPFAM" id="SSF53335">
    <property type="entry name" value="S-adenosyl-L-methionine-dependent methyltransferases"/>
    <property type="match status" value="1"/>
</dbReference>
<dbReference type="Gene3D" id="3.40.50.150">
    <property type="entry name" value="Vaccinia Virus protein VP39"/>
    <property type="match status" value="1"/>
</dbReference>
<evidence type="ECO:0000313" key="2">
    <source>
        <dbReference type="Proteomes" id="UP001187531"/>
    </source>
</evidence>
<evidence type="ECO:0000313" key="1">
    <source>
        <dbReference type="EMBL" id="KAK2714219.1"/>
    </source>
</evidence>
<dbReference type="AlphaFoldDB" id="A0AA88HUQ3"/>
<accession>A0AA88HUQ3</accession>
<comment type="caution">
    <text evidence="1">The sequence shown here is derived from an EMBL/GenBank/DDBJ whole genome shotgun (WGS) entry which is preliminary data.</text>
</comment>
<proteinExistence type="predicted"/>
<name>A0AA88HUQ3_ARTSF</name>
<organism evidence="1 2">
    <name type="scientific">Artemia franciscana</name>
    <name type="common">Brine shrimp</name>
    <name type="synonym">Artemia sanfranciscana</name>
    <dbReference type="NCBI Taxonomy" id="6661"/>
    <lineage>
        <taxon>Eukaryota</taxon>
        <taxon>Metazoa</taxon>
        <taxon>Ecdysozoa</taxon>
        <taxon>Arthropoda</taxon>
        <taxon>Crustacea</taxon>
        <taxon>Branchiopoda</taxon>
        <taxon>Anostraca</taxon>
        <taxon>Artemiidae</taxon>
        <taxon>Artemia</taxon>
    </lineage>
</organism>
<keyword evidence="2" id="KW-1185">Reference proteome</keyword>
<sequence length="290" mass="33568">MTKQRLFSIFKPLLIFLCLTVFYIYQFGAKLNVIVHSDINEIERNLGITEDEMSCKEKGIGKTGGFCLDEDNILVGGNKLWGPEFAKGMENIFKNSSVLDLGAGLGHYGRYFLRKREYIFEDKFRDIEKSIFFDRIEDIINTPKRILHYEGYDGALNIEKVTSGFIKHIDLAAPQNLNRKFDWVMSVEVGEHIPMEYESIYISNMIKHACKGIILTWAVEGQGGHFHVNNHNNSYVRERMETKGWKTCDSAEEYLRDIADLGYLKNTIMFFVPKSMPPKMCPYYKPFSCE</sequence>
<dbReference type="EMBL" id="JAVRJZ010000013">
    <property type="protein sequence ID" value="KAK2714220.1"/>
    <property type="molecule type" value="Genomic_DNA"/>
</dbReference>
<gene>
    <name evidence="1" type="ORF">QYM36_008700</name>
</gene>
<dbReference type="Proteomes" id="UP001187531">
    <property type="component" value="Unassembled WGS sequence"/>
</dbReference>
<dbReference type="EMBL" id="JAVRJZ010000013">
    <property type="protein sequence ID" value="KAK2714219.1"/>
    <property type="molecule type" value="Genomic_DNA"/>
</dbReference>
<reference evidence="1" key="1">
    <citation type="submission" date="2023-07" db="EMBL/GenBank/DDBJ databases">
        <title>Chromosome-level genome assembly of Artemia franciscana.</title>
        <authorList>
            <person name="Jo E."/>
        </authorList>
    </citation>
    <scope>NUCLEOTIDE SEQUENCE</scope>
    <source>
        <tissue evidence="1">Whole body</tissue>
    </source>
</reference>
<dbReference type="InterPro" id="IPR029063">
    <property type="entry name" value="SAM-dependent_MTases_sf"/>
</dbReference>
<dbReference type="EMBL" id="JAVRJZ010000013">
    <property type="protein sequence ID" value="KAK2714218.1"/>
    <property type="molecule type" value="Genomic_DNA"/>
</dbReference>